<dbReference type="GO" id="GO:0046872">
    <property type="term" value="F:metal ion binding"/>
    <property type="evidence" value="ECO:0007669"/>
    <property type="project" value="UniProtKB-KW"/>
</dbReference>
<evidence type="ECO:0000256" key="4">
    <source>
        <dbReference type="ARBA" id="ARBA00022833"/>
    </source>
</evidence>
<reference evidence="6" key="1">
    <citation type="submission" date="2010-07" db="EMBL/GenBank/DDBJ databases">
        <authorList>
            <consortium name="CONSOLIDER consortium CSD2007-00005"/>
            <person name="Guazzaroni M.-E."/>
            <person name="Richter M."/>
            <person name="Garcia-Salamanca A."/>
            <person name="Yarza P."/>
            <person name="Ferrer M."/>
        </authorList>
    </citation>
    <scope>NUCLEOTIDE SEQUENCE</scope>
</reference>
<keyword evidence="5" id="KW-0560">Oxidoreductase</keyword>
<dbReference type="GO" id="GO:0016491">
    <property type="term" value="F:oxidoreductase activity"/>
    <property type="evidence" value="ECO:0007669"/>
    <property type="project" value="UniProtKB-KW"/>
</dbReference>
<dbReference type="InterPro" id="IPR036291">
    <property type="entry name" value="NAD(P)-bd_dom_sf"/>
</dbReference>
<dbReference type="PANTHER" id="PTHR43350">
    <property type="entry name" value="NAD-DEPENDENT ALCOHOL DEHYDROGENASE"/>
    <property type="match status" value="1"/>
</dbReference>
<name>D9PKV2_9ZZZZ</name>
<dbReference type="AlphaFoldDB" id="D9PKV2"/>
<protein>
    <submittedName>
        <fullName evidence="6">Alcohol dehydrogenase</fullName>
    </submittedName>
</protein>
<dbReference type="SUPFAM" id="SSF51735">
    <property type="entry name" value="NAD(P)-binding Rossmann-fold domains"/>
    <property type="match status" value="1"/>
</dbReference>
<dbReference type="Gene3D" id="3.40.50.720">
    <property type="entry name" value="NAD(P)-binding Rossmann-like Domain"/>
    <property type="match status" value="1"/>
</dbReference>
<comment type="similarity">
    <text evidence="2">Belongs to the zinc-containing alcohol dehydrogenase family.</text>
</comment>
<reference evidence="6" key="2">
    <citation type="journal article" date="2011" name="Microb. Ecol.">
        <title>Taxonomic and Functional Metagenomic Profiling of the Microbial Community in the Anoxic Sediment of a Sub-saline Shallow Lake (Laguna de Carrizo, Central Spain).</title>
        <authorList>
            <person name="Ferrer M."/>
            <person name="Guazzaroni M.E."/>
            <person name="Richter M."/>
            <person name="Garcia-Salamanca A."/>
            <person name="Yarza P."/>
            <person name="Suarez-Suarez A."/>
            <person name="Solano J."/>
            <person name="Alcaide M."/>
            <person name="van Dillewijn P."/>
            <person name="Molina-Henares M.A."/>
            <person name="Lopez-Cortes N."/>
            <person name="Al-Ramahi Y."/>
            <person name="Guerrero C."/>
            <person name="Acosta A."/>
            <person name="de Eugenio L.I."/>
            <person name="Martinez V."/>
            <person name="Marques S."/>
            <person name="Rojo F."/>
            <person name="Santero E."/>
            <person name="Genilloud O."/>
            <person name="Perez-Perez J."/>
            <person name="Rossello-Mora R."/>
            <person name="Ramos J.L."/>
        </authorList>
    </citation>
    <scope>NUCLEOTIDE SEQUENCE</scope>
</reference>
<comment type="cofactor">
    <cofactor evidence="1">
        <name>Zn(2+)</name>
        <dbReference type="ChEBI" id="CHEBI:29105"/>
    </cofactor>
</comment>
<dbReference type="InterPro" id="IPR011032">
    <property type="entry name" value="GroES-like_sf"/>
</dbReference>
<evidence type="ECO:0000256" key="3">
    <source>
        <dbReference type="ARBA" id="ARBA00022723"/>
    </source>
</evidence>
<evidence type="ECO:0000313" key="6">
    <source>
        <dbReference type="EMBL" id="EFK95816.1"/>
    </source>
</evidence>
<organism evidence="6">
    <name type="scientific">sediment metagenome</name>
    <dbReference type="NCBI Taxonomy" id="749907"/>
    <lineage>
        <taxon>unclassified sequences</taxon>
        <taxon>metagenomes</taxon>
        <taxon>ecological metagenomes</taxon>
    </lineage>
</organism>
<accession>D9PKV2</accession>
<dbReference type="PANTHER" id="PTHR43350:SF21">
    <property type="entry name" value="S-NITROSOMYCOTHIOL REDUCTASE MSCR"/>
    <property type="match status" value="1"/>
</dbReference>
<evidence type="ECO:0000256" key="2">
    <source>
        <dbReference type="ARBA" id="ARBA00008072"/>
    </source>
</evidence>
<keyword evidence="4" id="KW-0862">Zinc</keyword>
<dbReference type="EMBL" id="ADZX01000646">
    <property type="protein sequence ID" value="EFK95816.1"/>
    <property type="molecule type" value="Genomic_DNA"/>
</dbReference>
<dbReference type="SUPFAM" id="SSF50129">
    <property type="entry name" value="GroES-like"/>
    <property type="match status" value="1"/>
</dbReference>
<sequence length="108" mass="11997">MAGSTRALELAYRITARGGTTVSAGLPHPNQQFSVQHVSLVAEERTLKGSYLGSCVPSRDIPRYIEWYRAGRLPVDRLLSERLRLDDINAAFDRLAAGESIRQVVEID</sequence>
<evidence type="ECO:0000256" key="5">
    <source>
        <dbReference type="ARBA" id="ARBA00023002"/>
    </source>
</evidence>
<gene>
    <name evidence="6" type="ORF">LDC_2173</name>
</gene>
<proteinExistence type="inferred from homology"/>
<evidence type="ECO:0000256" key="1">
    <source>
        <dbReference type="ARBA" id="ARBA00001947"/>
    </source>
</evidence>
<keyword evidence="3" id="KW-0479">Metal-binding</keyword>
<dbReference type="Gene3D" id="3.90.180.10">
    <property type="entry name" value="Medium-chain alcohol dehydrogenases, catalytic domain"/>
    <property type="match status" value="1"/>
</dbReference>
<comment type="caution">
    <text evidence="6">The sequence shown here is derived from an EMBL/GenBank/DDBJ whole genome shotgun (WGS) entry which is preliminary data.</text>
</comment>